<sequence>MRWVLELLFAVLLVALAIYAMTLLPRSPVSTTMGRQDVETAYNTLLQLSLSPTFLNALDSAICSGSPAAVKSALDSLIPQSYIYNFTVYLAGGSPPPCLVCATWNQKLLSVARPTGWGGSASSSSAAVSAVLPDGTQVKIVLYVARP</sequence>
<evidence type="ECO:0000313" key="2">
    <source>
        <dbReference type="Proteomes" id="UP000008138"/>
    </source>
</evidence>
<accession>F2L428</accession>
<dbReference type="Proteomes" id="UP000008138">
    <property type="component" value="Chromosome"/>
</dbReference>
<dbReference type="HOGENOM" id="CLU_1763957_0_0_2"/>
<evidence type="ECO:0000313" key="1">
    <source>
        <dbReference type="EMBL" id="AEA12084.1"/>
    </source>
</evidence>
<dbReference type="RefSeq" id="WP_013679420.1">
    <property type="nucleotide sequence ID" value="NC_015315.1"/>
</dbReference>
<name>F2L428_THEU7</name>
<reference evidence="1 2" key="1">
    <citation type="journal article" date="2011" name="J. Bacteriol.">
        <title>Complete genome sequence of the thermoacidophilic crenarchaeon Thermoproteus uzoniensis 768-20.</title>
        <authorList>
            <person name="Mardanov A.V."/>
            <person name="Gumerov V.M."/>
            <person name="Beletsky A.V."/>
            <person name="Prokofeva M.I."/>
            <person name="Bonch-Osmolovskaya E.A."/>
            <person name="Ravin N.V."/>
            <person name="Skryabin K.G."/>
        </authorList>
    </citation>
    <scope>NUCLEOTIDE SEQUENCE [LARGE SCALE GENOMIC DNA]</scope>
    <source>
        <strain evidence="1 2">768-20</strain>
    </source>
</reference>
<protein>
    <submittedName>
        <fullName evidence="1">Uncharacterized protein</fullName>
    </submittedName>
</protein>
<dbReference type="eggNOG" id="arCOG07433">
    <property type="taxonomic scope" value="Archaea"/>
</dbReference>
<gene>
    <name evidence="1" type="ordered locus">TUZN_0590</name>
</gene>
<dbReference type="AlphaFoldDB" id="F2L428"/>
<keyword evidence="2" id="KW-1185">Reference proteome</keyword>
<reference key="2">
    <citation type="submission" date="2011-03" db="EMBL/GenBank/DDBJ databases">
        <title>Complete genome sequence of the thermoacidophilic crenarchaeon Thermoproteus uzoniensis 768-20.</title>
        <authorList>
            <person name="Mardanov A.V."/>
            <person name="Gumerov V.M."/>
            <person name="Beletsky A.V."/>
            <person name="Prokofeva M.I."/>
            <person name="Bonch-Osmolovskaya E.A."/>
            <person name="Ravin N.V."/>
            <person name="Skryabin K.G."/>
        </authorList>
    </citation>
    <scope>NUCLEOTIDE SEQUENCE</scope>
    <source>
        <strain>768-20</strain>
    </source>
</reference>
<proteinExistence type="predicted"/>
<organism evidence="1 2">
    <name type="scientific">Thermoproteus uzoniensis (strain 768-20)</name>
    <dbReference type="NCBI Taxonomy" id="999630"/>
    <lineage>
        <taxon>Archaea</taxon>
        <taxon>Thermoproteota</taxon>
        <taxon>Thermoprotei</taxon>
        <taxon>Thermoproteales</taxon>
        <taxon>Thermoproteaceae</taxon>
        <taxon>Thermoproteus</taxon>
    </lineage>
</organism>
<dbReference type="OrthoDB" id="28207at2157"/>
<dbReference type="STRING" id="999630.TUZN_0590"/>
<dbReference type="GeneID" id="10360133"/>
<dbReference type="EMBL" id="CP002590">
    <property type="protein sequence ID" value="AEA12084.1"/>
    <property type="molecule type" value="Genomic_DNA"/>
</dbReference>
<dbReference type="KEGG" id="tuz:TUZN_0590"/>